<accession>A0ABW0LY45</accession>
<organism evidence="5 6">
    <name type="scientific">Cohnella suwonensis</name>
    <dbReference type="NCBI Taxonomy" id="696072"/>
    <lineage>
        <taxon>Bacteria</taxon>
        <taxon>Bacillati</taxon>
        <taxon>Bacillota</taxon>
        <taxon>Bacilli</taxon>
        <taxon>Bacillales</taxon>
        <taxon>Paenibacillaceae</taxon>
        <taxon>Cohnella</taxon>
    </lineage>
</organism>
<dbReference type="SUPFAM" id="SSF49899">
    <property type="entry name" value="Concanavalin A-like lectins/glucanases"/>
    <property type="match status" value="1"/>
</dbReference>
<dbReference type="SUPFAM" id="SSF49373">
    <property type="entry name" value="Invasin/intimin cell-adhesion fragments"/>
    <property type="match status" value="1"/>
</dbReference>
<protein>
    <submittedName>
        <fullName evidence="5">LamG-like jellyroll fold domain-containing protein</fullName>
    </submittedName>
</protein>
<proteinExistence type="predicted"/>
<feature type="domain" description="BIG2" evidence="4">
    <location>
        <begin position="7"/>
        <end position="85"/>
    </location>
</feature>
<gene>
    <name evidence="5" type="ORF">ACFPPD_19115</name>
</gene>
<dbReference type="Proteomes" id="UP001596105">
    <property type="component" value="Unassembled WGS sequence"/>
</dbReference>
<evidence type="ECO:0000313" key="5">
    <source>
        <dbReference type="EMBL" id="MFC5470803.1"/>
    </source>
</evidence>
<reference evidence="6" key="1">
    <citation type="journal article" date="2019" name="Int. J. Syst. Evol. Microbiol.">
        <title>The Global Catalogue of Microorganisms (GCM) 10K type strain sequencing project: providing services to taxonomists for standard genome sequencing and annotation.</title>
        <authorList>
            <consortium name="The Broad Institute Genomics Platform"/>
            <consortium name="The Broad Institute Genome Sequencing Center for Infectious Disease"/>
            <person name="Wu L."/>
            <person name="Ma J."/>
        </authorList>
    </citation>
    <scope>NUCLEOTIDE SEQUENCE [LARGE SCALE GENOMIC DNA]</scope>
    <source>
        <strain evidence="6">CCUG 57113</strain>
    </source>
</reference>
<keyword evidence="1" id="KW-0732">Signal</keyword>
<evidence type="ECO:0000259" key="3">
    <source>
        <dbReference type="SMART" id="SM00560"/>
    </source>
</evidence>
<evidence type="ECO:0000256" key="2">
    <source>
        <dbReference type="ARBA" id="ARBA00023157"/>
    </source>
</evidence>
<dbReference type="Gene3D" id="2.60.120.200">
    <property type="match status" value="1"/>
</dbReference>
<dbReference type="Pfam" id="PF13385">
    <property type="entry name" value="Laminin_G_3"/>
    <property type="match status" value="1"/>
</dbReference>
<evidence type="ECO:0000313" key="6">
    <source>
        <dbReference type="Proteomes" id="UP001596105"/>
    </source>
</evidence>
<dbReference type="InterPro" id="IPR006558">
    <property type="entry name" value="LamG-like"/>
</dbReference>
<dbReference type="SMART" id="SM00560">
    <property type="entry name" value="LamGL"/>
    <property type="match status" value="1"/>
</dbReference>
<evidence type="ECO:0000256" key="1">
    <source>
        <dbReference type="ARBA" id="ARBA00022729"/>
    </source>
</evidence>
<dbReference type="InterPro" id="IPR008964">
    <property type="entry name" value="Invasin/intimin_cell_adhesion"/>
</dbReference>
<dbReference type="InterPro" id="IPR003343">
    <property type="entry name" value="Big_2"/>
</dbReference>
<dbReference type="EMBL" id="JBHSMH010000077">
    <property type="protein sequence ID" value="MFC5470803.1"/>
    <property type="molecule type" value="Genomic_DNA"/>
</dbReference>
<keyword evidence="6" id="KW-1185">Reference proteome</keyword>
<name>A0ABW0LY45_9BACL</name>
<dbReference type="Pfam" id="PF02368">
    <property type="entry name" value="Big_2"/>
    <property type="match status" value="1"/>
</dbReference>
<comment type="caution">
    <text evidence="5">The sequence shown here is derived from an EMBL/GenBank/DDBJ whole genome shotgun (WGS) entry which is preliminary data.</text>
</comment>
<dbReference type="SMART" id="SM00635">
    <property type="entry name" value="BID_2"/>
    <property type="match status" value="1"/>
</dbReference>
<sequence length="297" mass="30532">MFDPSIRVNEIQLGSQVKRLSLGNTLTPSVSMLPSFAGNRNVNWSSADPAVASVDPVTGRVKGSGVGSTTITATAADGGGATASYTIDVIEGPAAHYTFDGNLKNANSLFGAGTITGNHIDSAGGTVTFASGVSDQAAVFDGNSGVRLPNGLISGNNYSVSIWVNPAQLTTYTPAFFGAKDGNNWVSLVPQGSAGNQTMVWSGSSWYDAPTGMSIPAGEWTHLAFTVEKGSIRVYVNGAAKFAGTNFPDVFSAAGAIFGLAVNWWDTPFKGMMDDMRVYDGALSPAAVAGLAGISQP</sequence>
<dbReference type="RefSeq" id="WP_378082962.1">
    <property type="nucleotide sequence ID" value="NZ_JBHSMH010000077.1"/>
</dbReference>
<evidence type="ECO:0000259" key="4">
    <source>
        <dbReference type="SMART" id="SM00635"/>
    </source>
</evidence>
<dbReference type="InterPro" id="IPR013320">
    <property type="entry name" value="ConA-like_dom_sf"/>
</dbReference>
<feature type="domain" description="LamG-like jellyroll fold" evidence="3">
    <location>
        <begin position="156"/>
        <end position="286"/>
    </location>
</feature>
<dbReference type="Gene3D" id="2.60.40.1080">
    <property type="match status" value="1"/>
</dbReference>
<keyword evidence="2" id="KW-1015">Disulfide bond</keyword>